<keyword evidence="1" id="KW-0175">Coiled coil</keyword>
<dbReference type="Proteomes" id="UP000078003">
    <property type="component" value="Unassembled WGS sequence"/>
</dbReference>
<dbReference type="EMBL" id="LXSF01000012">
    <property type="protein sequence ID" value="OAM15231.1"/>
    <property type="molecule type" value="Genomic_DNA"/>
</dbReference>
<reference evidence="4" key="1">
    <citation type="submission" date="2016-05" db="EMBL/GenBank/DDBJ databases">
        <title>Draft genome of Corynebacterium afermentans subsp. afermentans LCDC 88199T.</title>
        <authorList>
            <person name="Bernier A.-M."/>
            <person name="Bernard K."/>
        </authorList>
    </citation>
    <scope>NUCLEOTIDE SEQUENCE [LARGE SCALE GENOMIC DNA]</scope>
    <source>
        <strain evidence="4">NML01-0328</strain>
    </source>
</reference>
<dbReference type="RefSeq" id="WP_064104656.1">
    <property type="nucleotide sequence ID" value="NZ_LXSF01000012.1"/>
</dbReference>
<comment type="caution">
    <text evidence="3">The sequence shown here is derived from an EMBL/GenBank/DDBJ whole genome shotgun (WGS) entry which is preliminary data.</text>
</comment>
<evidence type="ECO:0000256" key="1">
    <source>
        <dbReference type="SAM" id="Coils"/>
    </source>
</evidence>
<proteinExistence type="predicted"/>
<evidence type="ECO:0000313" key="3">
    <source>
        <dbReference type="EMBL" id="OAM15231.1"/>
    </source>
</evidence>
<protein>
    <submittedName>
        <fullName evidence="3">Uncharacterized protein</fullName>
    </submittedName>
</protein>
<gene>
    <name evidence="3" type="ORF">A7P85_08590</name>
</gene>
<accession>A0A1A9RCB1</accession>
<evidence type="ECO:0000256" key="2">
    <source>
        <dbReference type="SAM" id="MobiDB-lite"/>
    </source>
</evidence>
<dbReference type="AlphaFoldDB" id="A0A1A9RCB1"/>
<organism evidence="3 4">
    <name type="scientific">Eikenella corrodens</name>
    <dbReference type="NCBI Taxonomy" id="539"/>
    <lineage>
        <taxon>Bacteria</taxon>
        <taxon>Pseudomonadati</taxon>
        <taxon>Pseudomonadota</taxon>
        <taxon>Betaproteobacteria</taxon>
        <taxon>Neisseriales</taxon>
        <taxon>Neisseriaceae</taxon>
        <taxon>Eikenella</taxon>
    </lineage>
</organism>
<feature type="coiled-coil region" evidence="1">
    <location>
        <begin position="186"/>
        <end position="220"/>
    </location>
</feature>
<name>A0A1A9RCB1_EIKCO</name>
<feature type="region of interest" description="Disordered" evidence="2">
    <location>
        <begin position="266"/>
        <end position="310"/>
    </location>
</feature>
<sequence>MDTKTPLTIKLSAGIDTEFLQPTADQPRRFKGVANSGRAFGNGSYQMAVDFANLTYKPKTAVLVEHNGHMVAGVCTLSVTAEGLIAEGELLDNEYGNMVADASDREFPWEMSAYVQAARYEELAAGAKLSVNGHEVAGPALIMRDCTIREVSFTPVGVDGNTSAVALSNGKPFDYTPNQPQELSMNAEEQKAFDELKQEVETLKQENADLKKSKRKAQVNAKLSAAGFAEKADGEGFVGVSAATYTALLSAGDDDLAAMVADLHPPQAEGKQTPPAALLSDTKPPAEQDAPDGVKLSVATSKGSFGGQYV</sequence>
<evidence type="ECO:0000313" key="4">
    <source>
        <dbReference type="Proteomes" id="UP000078003"/>
    </source>
</evidence>